<dbReference type="EMBL" id="JBHFEH010000001">
    <property type="protein sequence ID" value="KAL2059227.1"/>
    <property type="molecule type" value="Genomic_DNA"/>
</dbReference>
<organism evidence="2 3">
    <name type="scientific">Lepraria finkii</name>
    <dbReference type="NCBI Taxonomy" id="1340010"/>
    <lineage>
        <taxon>Eukaryota</taxon>
        <taxon>Fungi</taxon>
        <taxon>Dikarya</taxon>
        <taxon>Ascomycota</taxon>
        <taxon>Pezizomycotina</taxon>
        <taxon>Lecanoromycetes</taxon>
        <taxon>OSLEUM clade</taxon>
        <taxon>Lecanoromycetidae</taxon>
        <taxon>Lecanorales</taxon>
        <taxon>Lecanorineae</taxon>
        <taxon>Stereocaulaceae</taxon>
        <taxon>Lepraria</taxon>
    </lineage>
</organism>
<gene>
    <name evidence="2" type="ORF">ABVK25_000519</name>
</gene>
<sequence>MHFPHASLLVPAVAFFLASTSLSLSIPPLNALLQTNSTLAGADPPVHVPICSRQSGGFTLLLCARLLTSLKNLPTYTKEEVWSKFVTGESRLPAVFVQKDQVKSRSCYLTIDLYQSPSVPITALERFSLADEQTDLNRLYFQCLKNGGYGIERIGAKGNVAALLGPQYAADEVWDEQFPGMFANGSISGSVNVVDLTPLDDVQTS</sequence>
<feature type="signal peptide" evidence="1">
    <location>
        <begin position="1"/>
        <end position="23"/>
    </location>
</feature>
<feature type="chain" id="PRO_5046540170" evidence="1">
    <location>
        <begin position="24"/>
        <end position="205"/>
    </location>
</feature>
<comment type="caution">
    <text evidence="2">The sequence shown here is derived from an EMBL/GenBank/DDBJ whole genome shotgun (WGS) entry which is preliminary data.</text>
</comment>
<proteinExistence type="predicted"/>
<accession>A0ABR4BN51</accession>
<evidence type="ECO:0000313" key="3">
    <source>
        <dbReference type="Proteomes" id="UP001590951"/>
    </source>
</evidence>
<evidence type="ECO:0000313" key="2">
    <source>
        <dbReference type="EMBL" id="KAL2059227.1"/>
    </source>
</evidence>
<evidence type="ECO:0000256" key="1">
    <source>
        <dbReference type="SAM" id="SignalP"/>
    </source>
</evidence>
<keyword evidence="3" id="KW-1185">Reference proteome</keyword>
<reference evidence="2 3" key="1">
    <citation type="submission" date="2024-09" db="EMBL/GenBank/DDBJ databases">
        <title>Rethinking Asexuality: The Enigmatic Case of Functional Sexual Genes in Lepraria (Stereocaulaceae).</title>
        <authorList>
            <person name="Doellman M."/>
            <person name="Sun Y."/>
            <person name="Barcenas-Pena A."/>
            <person name="Lumbsch H.T."/>
            <person name="Grewe F."/>
        </authorList>
    </citation>
    <scope>NUCLEOTIDE SEQUENCE [LARGE SCALE GENOMIC DNA]</scope>
    <source>
        <strain evidence="2 3">Grewe 0041</strain>
    </source>
</reference>
<name>A0ABR4BN51_9LECA</name>
<keyword evidence="1" id="KW-0732">Signal</keyword>
<dbReference type="Proteomes" id="UP001590951">
    <property type="component" value="Unassembled WGS sequence"/>
</dbReference>
<protein>
    <submittedName>
        <fullName evidence="2">Uncharacterized protein</fullName>
    </submittedName>
</protein>